<dbReference type="EMBL" id="SMFZ01000001">
    <property type="protein sequence ID" value="TCK27341.1"/>
    <property type="molecule type" value="Genomic_DNA"/>
</dbReference>
<dbReference type="InterPro" id="IPR051908">
    <property type="entry name" value="Ribosomal_N-acetyltransferase"/>
</dbReference>
<dbReference type="AlphaFoldDB" id="A0A4R1I0F9"/>
<dbReference type="PROSITE" id="PS51186">
    <property type="entry name" value="GNAT"/>
    <property type="match status" value="1"/>
</dbReference>
<dbReference type="GO" id="GO:0005737">
    <property type="term" value="C:cytoplasm"/>
    <property type="evidence" value="ECO:0007669"/>
    <property type="project" value="TreeGrafter"/>
</dbReference>
<organism evidence="2 3">
    <name type="scientific">Pseudonocardia endophytica</name>
    <dbReference type="NCBI Taxonomy" id="401976"/>
    <lineage>
        <taxon>Bacteria</taxon>
        <taxon>Bacillati</taxon>
        <taxon>Actinomycetota</taxon>
        <taxon>Actinomycetes</taxon>
        <taxon>Pseudonocardiales</taxon>
        <taxon>Pseudonocardiaceae</taxon>
        <taxon>Pseudonocardia</taxon>
    </lineage>
</organism>
<keyword evidence="3" id="KW-1185">Reference proteome</keyword>
<protein>
    <submittedName>
        <fullName evidence="2">RimJ/RimL family protein N-acetyltransferase</fullName>
    </submittedName>
</protein>
<evidence type="ECO:0000259" key="1">
    <source>
        <dbReference type="PROSITE" id="PS51186"/>
    </source>
</evidence>
<evidence type="ECO:0000313" key="3">
    <source>
        <dbReference type="Proteomes" id="UP000295560"/>
    </source>
</evidence>
<dbReference type="SUPFAM" id="SSF55729">
    <property type="entry name" value="Acyl-CoA N-acyltransferases (Nat)"/>
    <property type="match status" value="1"/>
</dbReference>
<sequence length="226" mass="24949">MTWHPAPIDPVPDPWPQWGLSLRTPRLSLLPDDDAGLLELVRLVHRGVHPAEAMPFQVAWSDADPRYVGRGMLQHFWSQRAVVSPELWSLHFLVWFDGCVAGVQSMTAERFGVLREVETGSYLGREYQGRGLGTEMRAAVLTFAFDVLGAVTARSAHLGDDGASARVSRRLGYSDDGTALVAPRGEPVTVRRLLLRPEDFVRPEWELDVTGYTPELAGLLAADPPA</sequence>
<gene>
    <name evidence="2" type="ORF">EV378_3212</name>
</gene>
<evidence type="ECO:0000313" key="2">
    <source>
        <dbReference type="EMBL" id="TCK27341.1"/>
    </source>
</evidence>
<name>A0A4R1I0F9_PSEEN</name>
<dbReference type="RefSeq" id="WP_132425942.1">
    <property type="nucleotide sequence ID" value="NZ_SMFZ01000001.1"/>
</dbReference>
<dbReference type="GO" id="GO:1990189">
    <property type="term" value="F:protein N-terminal-serine acetyltransferase activity"/>
    <property type="evidence" value="ECO:0007669"/>
    <property type="project" value="TreeGrafter"/>
</dbReference>
<dbReference type="InterPro" id="IPR016181">
    <property type="entry name" value="Acyl_CoA_acyltransferase"/>
</dbReference>
<dbReference type="PANTHER" id="PTHR43441">
    <property type="entry name" value="RIBOSOMAL-PROTEIN-SERINE ACETYLTRANSFERASE"/>
    <property type="match status" value="1"/>
</dbReference>
<dbReference type="OrthoDB" id="3466127at2"/>
<dbReference type="Gene3D" id="3.40.630.30">
    <property type="match status" value="1"/>
</dbReference>
<reference evidence="2 3" key="1">
    <citation type="submission" date="2019-03" db="EMBL/GenBank/DDBJ databases">
        <title>Sequencing the genomes of 1000 actinobacteria strains.</title>
        <authorList>
            <person name="Klenk H.-P."/>
        </authorList>
    </citation>
    <scope>NUCLEOTIDE SEQUENCE [LARGE SCALE GENOMIC DNA]</scope>
    <source>
        <strain evidence="2 3">DSM 44969</strain>
    </source>
</reference>
<dbReference type="Pfam" id="PF13302">
    <property type="entry name" value="Acetyltransf_3"/>
    <property type="match status" value="1"/>
</dbReference>
<dbReference type="Proteomes" id="UP000295560">
    <property type="component" value="Unassembled WGS sequence"/>
</dbReference>
<keyword evidence="2" id="KW-0808">Transferase</keyword>
<comment type="caution">
    <text evidence="2">The sequence shown here is derived from an EMBL/GenBank/DDBJ whole genome shotgun (WGS) entry which is preliminary data.</text>
</comment>
<dbReference type="PANTHER" id="PTHR43441:SF11">
    <property type="entry name" value="RIBOSOMAL-PROTEIN-SERINE ACETYLTRANSFERASE"/>
    <property type="match status" value="1"/>
</dbReference>
<accession>A0A4R1I0F9</accession>
<feature type="domain" description="N-acetyltransferase" evidence="1">
    <location>
        <begin position="28"/>
        <end position="197"/>
    </location>
</feature>
<dbReference type="InterPro" id="IPR000182">
    <property type="entry name" value="GNAT_dom"/>
</dbReference>
<proteinExistence type="predicted"/>
<dbReference type="GO" id="GO:0008999">
    <property type="term" value="F:protein-N-terminal-alanine acetyltransferase activity"/>
    <property type="evidence" value="ECO:0007669"/>
    <property type="project" value="TreeGrafter"/>
</dbReference>